<accession>A0ABT1QMG1</accession>
<keyword evidence="3" id="KW-1185">Reference proteome</keyword>
<feature type="signal peptide" evidence="1">
    <location>
        <begin position="1"/>
        <end position="21"/>
    </location>
</feature>
<dbReference type="RefSeq" id="WP_255911220.1">
    <property type="nucleotide sequence ID" value="NZ_JANFQO010000002.1"/>
</dbReference>
<evidence type="ECO:0000313" key="3">
    <source>
        <dbReference type="Proteomes" id="UP001165498"/>
    </source>
</evidence>
<protein>
    <submittedName>
        <fullName evidence="2">Uncharacterized protein</fullName>
    </submittedName>
</protein>
<keyword evidence="1" id="KW-0732">Signal</keyword>
<reference evidence="2" key="1">
    <citation type="submission" date="2022-07" db="EMBL/GenBank/DDBJ databases">
        <title>Tahibacter sp., a new gammaproteobacterium isolated from the silt sample collected at pig farm.</title>
        <authorList>
            <person name="Chen H."/>
        </authorList>
    </citation>
    <scope>NUCLEOTIDE SEQUENCE</scope>
    <source>
        <strain evidence="2">P2K</strain>
    </source>
</reference>
<sequence length="130" mass="13763">MKAARLLSAAVLTVVSGAAFAAPGAADRARMVEILAQFNAISDIDIGNCDHEHAEFSKAYRALTDSPSSVAMGRVLDHFQLQPEAPAKVDHNPTAERCLAALEKAKALFATHGDYIQKLAETLPPPAPAE</sequence>
<dbReference type="Proteomes" id="UP001165498">
    <property type="component" value="Unassembled WGS sequence"/>
</dbReference>
<proteinExistence type="predicted"/>
<feature type="chain" id="PRO_5045132225" evidence="1">
    <location>
        <begin position="22"/>
        <end position="130"/>
    </location>
</feature>
<dbReference type="EMBL" id="JANFQO010000002">
    <property type="protein sequence ID" value="MCQ4163721.1"/>
    <property type="molecule type" value="Genomic_DNA"/>
</dbReference>
<evidence type="ECO:0000256" key="1">
    <source>
        <dbReference type="SAM" id="SignalP"/>
    </source>
</evidence>
<name>A0ABT1QMG1_9GAMM</name>
<comment type="caution">
    <text evidence="2">The sequence shown here is derived from an EMBL/GenBank/DDBJ whole genome shotgun (WGS) entry which is preliminary data.</text>
</comment>
<gene>
    <name evidence="2" type="ORF">NM961_03245</name>
</gene>
<organism evidence="2 3">
    <name type="scientific">Tahibacter harae</name>
    <dbReference type="NCBI Taxonomy" id="2963937"/>
    <lineage>
        <taxon>Bacteria</taxon>
        <taxon>Pseudomonadati</taxon>
        <taxon>Pseudomonadota</taxon>
        <taxon>Gammaproteobacteria</taxon>
        <taxon>Lysobacterales</taxon>
        <taxon>Rhodanobacteraceae</taxon>
        <taxon>Tahibacter</taxon>
    </lineage>
</organism>
<evidence type="ECO:0000313" key="2">
    <source>
        <dbReference type="EMBL" id="MCQ4163721.1"/>
    </source>
</evidence>